<protein>
    <submittedName>
        <fullName evidence="8">Limulus clotting factor C</fullName>
    </submittedName>
</protein>
<evidence type="ECO:0000256" key="4">
    <source>
        <dbReference type="ARBA" id="ARBA00023157"/>
    </source>
</evidence>
<dbReference type="Proteomes" id="UP000887013">
    <property type="component" value="Unassembled WGS sequence"/>
</dbReference>
<dbReference type="GO" id="GO:0006508">
    <property type="term" value="P:proteolysis"/>
    <property type="evidence" value="ECO:0007669"/>
    <property type="project" value="InterPro"/>
</dbReference>
<dbReference type="AlphaFoldDB" id="A0A8X6NQF0"/>
<dbReference type="InterPro" id="IPR043504">
    <property type="entry name" value="Peptidase_S1_PA_chymotrypsin"/>
</dbReference>
<comment type="similarity">
    <text evidence="6">Belongs to the peptidase S1 family. CLIP subfamily.</text>
</comment>
<dbReference type="SUPFAM" id="SSF50494">
    <property type="entry name" value="Trypsin-like serine proteases"/>
    <property type="match status" value="1"/>
</dbReference>
<dbReference type="Pfam" id="PF00089">
    <property type="entry name" value="Trypsin"/>
    <property type="match status" value="1"/>
</dbReference>
<organism evidence="8 9">
    <name type="scientific">Nephila pilipes</name>
    <name type="common">Giant wood spider</name>
    <name type="synonym">Nephila maculata</name>
    <dbReference type="NCBI Taxonomy" id="299642"/>
    <lineage>
        <taxon>Eukaryota</taxon>
        <taxon>Metazoa</taxon>
        <taxon>Ecdysozoa</taxon>
        <taxon>Arthropoda</taxon>
        <taxon>Chelicerata</taxon>
        <taxon>Arachnida</taxon>
        <taxon>Araneae</taxon>
        <taxon>Araneomorphae</taxon>
        <taxon>Entelegynae</taxon>
        <taxon>Araneoidea</taxon>
        <taxon>Nephilidae</taxon>
        <taxon>Nephila</taxon>
    </lineage>
</organism>
<evidence type="ECO:0000256" key="2">
    <source>
        <dbReference type="ARBA" id="ARBA00022525"/>
    </source>
</evidence>
<evidence type="ECO:0000256" key="1">
    <source>
        <dbReference type="ARBA" id="ARBA00004613"/>
    </source>
</evidence>
<evidence type="ECO:0000259" key="7">
    <source>
        <dbReference type="PROSITE" id="PS50240"/>
    </source>
</evidence>
<dbReference type="OrthoDB" id="6429445at2759"/>
<name>A0A8X6NQF0_NEPPI</name>
<evidence type="ECO:0000256" key="5">
    <source>
        <dbReference type="ARBA" id="ARBA00023180"/>
    </source>
</evidence>
<keyword evidence="5" id="KW-0325">Glycoprotein</keyword>
<dbReference type="GO" id="GO:0005576">
    <property type="term" value="C:extracellular region"/>
    <property type="evidence" value="ECO:0007669"/>
    <property type="project" value="UniProtKB-SubCell"/>
</dbReference>
<dbReference type="InterPro" id="IPR009003">
    <property type="entry name" value="Peptidase_S1_PA"/>
</dbReference>
<evidence type="ECO:0000256" key="6">
    <source>
        <dbReference type="ARBA" id="ARBA00024195"/>
    </source>
</evidence>
<dbReference type="PANTHER" id="PTHR24256">
    <property type="entry name" value="TRYPTASE-RELATED"/>
    <property type="match status" value="1"/>
</dbReference>
<comment type="caution">
    <text evidence="8">The sequence shown here is derived from an EMBL/GenBank/DDBJ whole genome shotgun (WGS) entry which is preliminary data.</text>
</comment>
<keyword evidence="9" id="KW-1185">Reference proteome</keyword>
<dbReference type="InterPro" id="IPR001254">
    <property type="entry name" value="Trypsin_dom"/>
</dbReference>
<accession>A0A8X6NQF0</accession>
<dbReference type="Gene3D" id="2.40.10.10">
    <property type="entry name" value="Trypsin-like serine proteases"/>
    <property type="match status" value="1"/>
</dbReference>
<gene>
    <name evidence="8" type="primary">NCL1_27848</name>
    <name evidence="8" type="ORF">NPIL_347831</name>
</gene>
<evidence type="ECO:0000313" key="8">
    <source>
        <dbReference type="EMBL" id="GFT29136.1"/>
    </source>
</evidence>
<comment type="subcellular location">
    <subcellularLocation>
        <location evidence="1">Secreted</location>
    </subcellularLocation>
</comment>
<evidence type="ECO:0000313" key="9">
    <source>
        <dbReference type="Proteomes" id="UP000887013"/>
    </source>
</evidence>
<keyword evidence="4" id="KW-1015">Disulfide bond</keyword>
<dbReference type="PROSITE" id="PS50240">
    <property type="entry name" value="TRYPSIN_DOM"/>
    <property type="match status" value="1"/>
</dbReference>
<keyword evidence="3" id="KW-0732">Signal</keyword>
<evidence type="ECO:0000256" key="3">
    <source>
        <dbReference type="ARBA" id="ARBA00022729"/>
    </source>
</evidence>
<feature type="domain" description="Peptidase S1" evidence="7">
    <location>
        <begin position="1"/>
        <end position="114"/>
    </location>
</feature>
<dbReference type="FunFam" id="2.40.10.10:FF:000054">
    <property type="entry name" value="Complement C1r subcomponent"/>
    <property type="match status" value="1"/>
</dbReference>
<reference evidence="8" key="1">
    <citation type="submission" date="2020-08" db="EMBL/GenBank/DDBJ databases">
        <title>Multicomponent nature underlies the extraordinary mechanical properties of spider dragline silk.</title>
        <authorList>
            <person name="Kono N."/>
            <person name="Nakamura H."/>
            <person name="Mori M."/>
            <person name="Yoshida Y."/>
            <person name="Ohtoshi R."/>
            <person name="Malay A.D."/>
            <person name="Moran D.A.P."/>
            <person name="Tomita M."/>
            <person name="Numata K."/>
            <person name="Arakawa K."/>
        </authorList>
    </citation>
    <scope>NUCLEOTIDE SEQUENCE</scope>
</reference>
<sequence>MTGWGLTENQLASKEMAMTYLPVQSNQNCLEAYAKMNFRLNLTNGQFCAGLIGHKNACKGDGGSPLVFYDSDADRYTVEGLVSFELTGECGFSNVYSVFTRVSFFMPWLLQNWPR</sequence>
<proteinExistence type="inferred from homology"/>
<dbReference type="InterPro" id="IPR051487">
    <property type="entry name" value="Ser/Thr_Proteases_Immune/Dev"/>
</dbReference>
<dbReference type="GO" id="GO:0004252">
    <property type="term" value="F:serine-type endopeptidase activity"/>
    <property type="evidence" value="ECO:0007669"/>
    <property type="project" value="InterPro"/>
</dbReference>
<keyword evidence="2" id="KW-0964">Secreted</keyword>
<dbReference type="EMBL" id="BMAW01060995">
    <property type="protein sequence ID" value="GFT29136.1"/>
    <property type="molecule type" value="Genomic_DNA"/>
</dbReference>